<dbReference type="InterPro" id="IPR038732">
    <property type="entry name" value="HpyO/CreE_NAD-binding"/>
</dbReference>
<evidence type="ECO:0000259" key="1">
    <source>
        <dbReference type="Pfam" id="PF13454"/>
    </source>
</evidence>
<dbReference type="InterPro" id="IPR052189">
    <property type="entry name" value="L-asp_N-monooxygenase_NS-form"/>
</dbReference>
<gene>
    <name evidence="2" type="ORF">SAMN04488050_10589</name>
</gene>
<proteinExistence type="predicted"/>
<feature type="domain" description="FAD-dependent urate hydroxylase HpyO/Asp monooxygenase CreE-like FAD/NAD(P)-binding" evidence="1">
    <location>
        <begin position="25"/>
        <end position="187"/>
    </location>
</feature>
<dbReference type="OrthoDB" id="6309046at2"/>
<dbReference type="EMBL" id="FOZW01000005">
    <property type="protein sequence ID" value="SFS80956.1"/>
    <property type="molecule type" value="Genomic_DNA"/>
</dbReference>
<dbReference type="Proteomes" id="UP000199392">
    <property type="component" value="Unassembled WGS sequence"/>
</dbReference>
<dbReference type="SUPFAM" id="SSF51905">
    <property type="entry name" value="FAD/NAD(P)-binding domain"/>
    <property type="match status" value="1"/>
</dbReference>
<organism evidence="2 3">
    <name type="scientific">Alloyangia pacifica</name>
    <dbReference type="NCBI Taxonomy" id="311180"/>
    <lineage>
        <taxon>Bacteria</taxon>
        <taxon>Pseudomonadati</taxon>
        <taxon>Pseudomonadota</taxon>
        <taxon>Alphaproteobacteria</taxon>
        <taxon>Rhodobacterales</taxon>
        <taxon>Roseobacteraceae</taxon>
        <taxon>Alloyangia</taxon>
    </lineage>
</organism>
<reference evidence="3" key="1">
    <citation type="submission" date="2016-10" db="EMBL/GenBank/DDBJ databases">
        <authorList>
            <person name="Varghese N."/>
            <person name="Submissions S."/>
        </authorList>
    </citation>
    <scope>NUCLEOTIDE SEQUENCE [LARGE SCALE GENOMIC DNA]</scope>
    <source>
        <strain evidence="3">DSM 26894</strain>
    </source>
</reference>
<dbReference type="RefSeq" id="WP_092424248.1">
    <property type="nucleotide sequence ID" value="NZ_FNCL01000005.1"/>
</dbReference>
<protein>
    <submittedName>
        <fullName evidence="2">Uncharacterized NAD(P)/FAD-binding protein YdhS</fullName>
    </submittedName>
</protein>
<dbReference type="PANTHER" id="PTHR40254">
    <property type="entry name" value="BLR0577 PROTEIN"/>
    <property type="match status" value="1"/>
</dbReference>
<dbReference type="AlphaFoldDB" id="A0A1I6SVK8"/>
<keyword evidence="3" id="KW-1185">Reference proteome</keyword>
<dbReference type="InterPro" id="IPR036188">
    <property type="entry name" value="FAD/NAD-bd_sf"/>
</dbReference>
<accession>A0A1I6SVK8</accession>
<dbReference type="Gene3D" id="3.50.50.60">
    <property type="entry name" value="FAD/NAD(P)-binding domain"/>
    <property type="match status" value="1"/>
</dbReference>
<name>A0A1I6SVK8_9RHOB</name>
<sequence>MAIEQPIKASHPAVRAHASSAHRVAIVGAGPTGVYTLRRLVTSTSAPLHVDIFEKAGHAGPGMPYSEEMNDPCMLSNIASRELPPVVQGLDAWLRALDVRELARLGLAVDVISEEAFYPRIVLGTYLTAQMAELVALGRLAGHSVELHRRHRVEDVCPVQDGIEVAWQCPSGAGKALYDDVVLATGHAWPDSNLEGGVRLVSPWPAEKIRRLQALKVGVLGTSLSAVDIAATLASARGVFVEAEGGLEYRPSAQAGDFEITLMSRKGLLPEADYWYELPLPELPRFAAIAQDSGGDGTVGLLDDAFRAFLTDLEAADPQYVATLGAQPFSPRQFHAAYFAERLASDAFDWARRNLAQAKLKNAKKEPTPWRSALLRAHELFEEMTPRLAEEDLVRFHEDLKPVFTDCYACVPHSSIERLLAMKRAGVLKVARIGENHEIRKSGAGVVVAYQGEEAAFDTLVDGRGQKDLTISDLGFPSLSMRDLTPGSPRFETYSLPLRADTNGRIHCLSLPVLLRRHPFAQGLVNAHEMGEAAAGVIQRAAGKNKSRRTLADK</sequence>
<dbReference type="STRING" id="311180.SAMN04488050_10589"/>
<evidence type="ECO:0000313" key="2">
    <source>
        <dbReference type="EMBL" id="SFS80956.1"/>
    </source>
</evidence>
<evidence type="ECO:0000313" key="3">
    <source>
        <dbReference type="Proteomes" id="UP000199392"/>
    </source>
</evidence>
<dbReference type="Pfam" id="PF13454">
    <property type="entry name" value="NAD_binding_9"/>
    <property type="match status" value="1"/>
</dbReference>
<dbReference type="PANTHER" id="PTHR40254:SF1">
    <property type="entry name" value="BLR0577 PROTEIN"/>
    <property type="match status" value="1"/>
</dbReference>